<comment type="caution">
    <text evidence="1">The sequence shown here is derived from an EMBL/GenBank/DDBJ whole genome shotgun (WGS) entry which is preliminary data.</text>
</comment>
<protein>
    <submittedName>
        <fullName evidence="1">Uncharacterized protein</fullName>
    </submittedName>
</protein>
<dbReference type="RefSeq" id="WP_187633103.1">
    <property type="nucleotide sequence ID" value="NZ_VZQQ01000003.1"/>
</dbReference>
<evidence type="ECO:0000313" key="2">
    <source>
        <dbReference type="Proteomes" id="UP000736373"/>
    </source>
</evidence>
<accession>A0ABR7PHX0</accession>
<dbReference type="Proteomes" id="UP000736373">
    <property type="component" value="Unassembled WGS sequence"/>
</dbReference>
<organism evidence="1 2">
    <name type="scientific">Paraburkholderia podalyriae</name>
    <dbReference type="NCBI Taxonomy" id="1938811"/>
    <lineage>
        <taxon>Bacteria</taxon>
        <taxon>Pseudomonadati</taxon>
        <taxon>Pseudomonadota</taxon>
        <taxon>Betaproteobacteria</taxon>
        <taxon>Burkholderiales</taxon>
        <taxon>Burkholderiaceae</taxon>
        <taxon>Paraburkholderia</taxon>
    </lineage>
</organism>
<keyword evidence="2" id="KW-1185">Reference proteome</keyword>
<proteinExistence type="predicted"/>
<dbReference type="EMBL" id="VZQQ01000003">
    <property type="protein sequence ID" value="MBC8745980.1"/>
    <property type="molecule type" value="Genomic_DNA"/>
</dbReference>
<name>A0ABR7PHX0_9BURK</name>
<evidence type="ECO:0000313" key="1">
    <source>
        <dbReference type="EMBL" id="MBC8745980.1"/>
    </source>
</evidence>
<gene>
    <name evidence="1" type="ORF">F6X42_04845</name>
</gene>
<sequence length="76" mass="8195">MVIEERAGRAIPLERFGGTFRESLAAAASAGHMPAGVQRSCYLFGLLSLPYSLAHLDSQAIDRLINPAEALPLRDD</sequence>
<reference evidence="1 2" key="1">
    <citation type="submission" date="2019-09" db="EMBL/GenBank/DDBJ databases">
        <title>Paraburkholderia podalyriae sp. nov., A South African Podalyria-associated rhizobium.</title>
        <authorList>
            <person name="Mavima L."/>
            <person name="Beukes C.W."/>
            <person name="Palmer M."/>
            <person name="De Meyer S.E."/>
            <person name="James E.K."/>
            <person name="Maluk M."/>
            <person name="Avontuur J.R."/>
            <person name="Chan W.Y."/>
            <person name="Venter S.N."/>
            <person name="Steenkamp E.T."/>
        </authorList>
    </citation>
    <scope>NUCLEOTIDE SEQUENCE [LARGE SCALE GENOMIC DNA]</scope>
    <source>
        <strain evidence="1 2">WC7.3b</strain>
    </source>
</reference>